<evidence type="ECO:0000259" key="4">
    <source>
        <dbReference type="PROSITE" id="PS50846"/>
    </source>
</evidence>
<dbReference type="InterPro" id="IPR024134">
    <property type="entry name" value="SOD_Cu/Zn_/chaperone"/>
</dbReference>
<evidence type="ECO:0000313" key="6">
    <source>
        <dbReference type="Proteomes" id="UP001195483"/>
    </source>
</evidence>
<dbReference type="PROSITE" id="PS50846">
    <property type="entry name" value="HMA_2"/>
    <property type="match status" value="1"/>
</dbReference>
<dbReference type="Proteomes" id="UP001195483">
    <property type="component" value="Unassembled WGS sequence"/>
</dbReference>
<evidence type="ECO:0000313" key="5">
    <source>
        <dbReference type="EMBL" id="KAK3593607.1"/>
    </source>
</evidence>
<dbReference type="InterPro" id="IPR001424">
    <property type="entry name" value="SOD_Cu_Zn_dom"/>
</dbReference>
<organism evidence="5 6">
    <name type="scientific">Potamilus streckersoni</name>
    <dbReference type="NCBI Taxonomy" id="2493646"/>
    <lineage>
        <taxon>Eukaryota</taxon>
        <taxon>Metazoa</taxon>
        <taxon>Spiralia</taxon>
        <taxon>Lophotrochozoa</taxon>
        <taxon>Mollusca</taxon>
        <taxon>Bivalvia</taxon>
        <taxon>Autobranchia</taxon>
        <taxon>Heteroconchia</taxon>
        <taxon>Palaeoheterodonta</taxon>
        <taxon>Unionida</taxon>
        <taxon>Unionoidea</taxon>
        <taxon>Unionidae</taxon>
        <taxon>Ambleminae</taxon>
        <taxon>Lampsilini</taxon>
        <taxon>Potamilus</taxon>
    </lineage>
</organism>
<reference evidence="5" key="2">
    <citation type="journal article" date="2021" name="Genome Biol. Evol.">
        <title>Developing a high-quality reference genome for a parasitic bivalve with doubly uniparental inheritance (Bivalvia: Unionida).</title>
        <authorList>
            <person name="Smith C.H."/>
        </authorList>
    </citation>
    <scope>NUCLEOTIDE SEQUENCE</scope>
    <source>
        <strain evidence="5">CHS0354</strain>
        <tissue evidence="5">Mantle</tissue>
    </source>
</reference>
<sequence length="257" mass="27422">MAEPIKMEFAVQMTCQSCVEAVRTSLSSVEGIQIVDINLEKEQVVVESSLSSAKVKQFIEQTGRPAVLKGMGSLFADTTETSGGQATAAVAILEAGSDLIKGVARFVQKSNSTCIIEGTVDGLNPGKHAVCIHECGDISQGCESCGDVFQGLSQKLSDKFAGELGDIIAAETGRTEFRIETEQVKVWDIIGRSMLIHSLETSKAHRNTPNDNRLVCGIIARSAGIFQNTKKICSCDGVTIWNERNKPVAGAGRQSNA</sequence>
<dbReference type="SUPFAM" id="SSF55008">
    <property type="entry name" value="HMA, heavy metal-associated domain"/>
    <property type="match status" value="1"/>
</dbReference>
<reference evidence="5" key="3">
    <citation type="submission" date="2023-05" db="EMBL/GenBank/DDBJ databases">
        <authorList>
            <person name="Smith C.H."/>
        </authorList>
    </citation>
    <scope>NUCLEOTIDE SEQUENCE</scope>
    <source>
        <strain evidence="5">CHS0354</strain>
        <tissue evidence="5">Mantle</tissue>
    </source>
</reference>
<dbReference type="InterPro" id="IPR036163">
    <property type="entry name" value="HMA_dom_sf"/>
</dbReference>
<dbReference type="GO" id="GO:0005507">
    <property type="term" value="F:copper ion binding"/>
    <property type="evidence" value="ECO:0007669"/>
    <property type="project" value="InterPro"/>
</dbReference>
<dbReference type="PANTHER" id="PTHR10003">
    <property type="entry name" value="SUPEROXIDE DISMUTASE CU-ZN -RELATED"/>
    <property type="match status" value="1"/>
</dbReference>
<name>A0AAE0SKM0_9BIVA</name>
<dbReference type="GO" id="GO:0006801">
    <property type="term" value="P:superoxide metabolic process"/>
    <property type="evidence" value="ECO:0007669"/>
    <property type="project" value="InterPro"/>
</dbReference>
<dbReference type="Pfam" id="PF00080">
    <property type="entry name" value="Sod_Cu"/>
    <property type="match status" value="1"/>
</dbReference>
<comment type="similarity">
    <text evidence="2">In the C-terminal section; belongs to the Cu-Zn superoxide dismutase family.</text>
</comment>
<dbReference type="SUPFAM" id="SSF49329">
    <property type="entry name" value="Cu,Zn superoxide dismutase-like"/>
    <property type="match status" value="1"/>
</dbReference>
<dbReference type="Gene3D" id="3.30.70.100">
    <property type="match status" value="1"/>
</dbReference>
<proteinExistence type="inferred from homology"/>
<reference evidence="5" key="1">
    <citation type="journal article" date="2021" name="Genome Biol. Evol.">
        <title>A High-Quality Reference Genome for a Parasitic Bivalve with Doubly Uniparental Inheritance (Bivalvia: Unionida).</title>
        <authorList>
            <person name="Smith C.H."/>
        </authorList>
    </citation>
    <scope>NUCLEOTIDE SEQUENCE</scope>
    <source>
        <strain evidence="5">CHS0354</strain>
    </source>
</reference>
<gene>
    <name evidence="5" type="ORF">CHS0354_018706</name>
</gene>
<dbReference type="FunFam" id="2.60.40.200:FF:000006">
    <property type="entry name" value="Copper chaperone for superoxide dismutase"/>
    <property type="match status" value="1"/>
</dbReference>
<dbReference type="InterPro" id="IPR006121">
    <property type="entry name" value="HMA_dom"/>
</dbReference>
<comment type="cofactor">
    <cofactor evidence="1">
        <name>Cu(2+)</name>
        <dbReference type="ChEBI" id="CHEBI:29036"/>
    </cofactor>
</comment>
<dbReference type="InterPro" id="IPR036423">
    <property type="entry name" value="SOD-like_Cu/Zn_dom_sf"/>
</dbReference>
<accession>A0AAE0SKM0</accession>
<dbReference type="EMBL" id="JAEAOA010001146">
    <property type="protein sequence ID" value="KAK3593607.1"/>
    <property type="molecule type" value="Genomic_DNA"/>
</dbReference>
<dbReference type="CDD" id="cd00371">
    <property type="entry name" value="HMA"/>
    <property type="match status" value="1"/>
</dbReference>
<keyword evidence="6" id="KW-1185">Reference proteome</keyword>
<dbReference type="Pfam" id="PF00403">
    <property type="entry name" value="HMA"/>
    <property type="match status" value="1"/>
</dbReference>
<dbReference type="AlphaFoldDB" id="A0AAE0SKM0"/>
<feature type="domain" description="HMA" evidence="4">
    <location>
        <begin position="4"/>
        <end position="67"/>
    </location>
</feature>
<protein>
    <recommendedName>
        <fullName evidence="3">Superoxide dismutase copper chaperone</fullName>
    </recommendedName>
</protein>
<comment type="caution">
    <text evidence="5">The sequence shown here is derived from an EMBL/GenBank/DDBJ whole genome shotgun (WGS) entry which is preliminary data.</text>
</comment>
<dbReference type="Gene3D" id="2.60.40.200">
    <property type="entry name" value="Superoxide dismutase, copper/zinc binding domain"/>
    <property type="match status" value="1"/>
</dbReference>
<evidence type="ECO:0000256" key="2">
    <source>
        <dbReference type="ARBA" id="ARBA00025798"/>
    </source>
</evidence>
<evidence type="ECO:0000256" key="3">
    <source>
        <dbReference type="ARBA" id="ARBA00032899"/>
    </source>
</evidence>
<evidence type="ECO:0000256" key="1">
    <source>
        <dbReference type="ARBA" id="ARBA00001973"/>
    </source>
</evidence>